<dbReference type="GO" id="GO:0003677">
    <property type="term" value="F:DNA binding"/>
    <property type="evidence" value="ECO:0007669"/>
    <property type="project" value="UniProtKB-KW"/>
</dbReference>
<protein>
    <submittedName>
        <fullName evidence="4">XRE family transcriptional regulator</fullName>
    </submittedName>
</protein>
<proteinExistence type="predicted"/>
<dbReference type="GO" id="GO:0003700">
    <property type="term" value="F:DNA-binding transcription factor activity"/>
    <property type="evidence" value="ECO:0007669"/>
    <property type="project" value="TreeGrafter"/>
</dbReference>
<name>A0A4R1B224_9ACTN</name>
<dbReference type="OrthoDB" id="7428772at2"/>
<accession>A0A4R1B224</accession>
<dbReference type="PANTHER" id="PTHR46797">
    <property type="entry name" value="HTH-TYPE TRANSCRIPTIONAL REGULATOR"/>
    <property type="match status" value="1"/>
</dbReference>
<keyword evidence="5" id="KW-1185">Reference proteome</keyword>
<dbReference type="PROSITE" id="PS50943">
    <property type="entry name" value="HTH_CROC1"/>
    <property type="match status" value="1"/>
</dbReference>
<evidence type="ECO:0000313" key="5">
    <source>
        <dbReference type="Proteomes" id="UP000295244"/>
    </source>
</evidence>
<evidence type="ECO:0000259" key="3">
    <source>
        <dbReference type="PROSITE" id="PS50943"/>
    </source>
</evidence>
<dbReference type="CDD" id="cd00093">
    <property type="entry name" value="HTH_XRE"/>
    <property type="match status" value="1"/>
</dbReference>
<dbReference type="Pfam" id="PF01381">
    <property type="entry name" value="HTH_3"/>
    <property type="match status" value="1"/>
</dbReference>
<organism evidence="4 5">
    <name type="scientific">Rubrobacter taiwanensis</name>
    <dbReference type="NCBI Taxonomy" id="185139"/>
    <lineage>
        <taxon>Bacteria</taxon>
        <taxon>Bacillati</taxon>
        <taxon>Actinomycetota</taxon>
        <taxon>Rubrobacteria</taxon>
        <taxon>Rubrobacterales</taxon>
        <taxon>Rubrobacteraceae</taxon>
        <taxon>Rubrobacter</taxon>
    </lineage>
</organism>
<sequence>MVRCQEMSEMGELLVRIRRSRMWTQGRLAREAGVSPTTVSGIETGRIARPRFETVRKLARALEVEPERLLAAGVAGGMLERGEEPVPLSLEWARSVGEEEFERRLEVESLERLESFLRRLDEERRRLQELYGRFPEDSEQRRFVKRQIRRVSAQFGSVSTSMMFRAGENGGSPEHGRSPAGSRRSGPGRRWLR</sequence>
<gene>
    <name evidence="4" type="ORF">E0L93_15585</name>
</gene>
<dbReference type="EMBL" id="SKBU01000057">
    <property type="protein sequence ID" value="TCJ11861.1"/>
    <property type="molecule type" value="Genomic_DNA"/>
</dbReference>
<dbReference type="Gene3D" id="1.10.260.40">
    <property type="entry name" value="lambda repressor-like DNA-binding domains"/>
    <property type="match status" value="1"/>
</dbReference>
<dbReference type="SMART" id="SM00530">
    <property type="entry name" value="HTH_XRE"/>
    <property type="match status" value="1"/>
</dbReference>
<dbReference type="InterPro" id="IPR010982">
    <property type="entry name" value="Lambda_DNA-bd_dom_sf"/>
</dbReference>
<evidence type="ECO:0000256" key="2">
    <source>
        <dbReference type="SAM" id="MobiDB-lite"/>
    </source>
</evidence>
<dbReference type="GO" id="GO:0005829">
    <property type="term" value="C:cytosol"/>
    <property type="evidence" value="ECO:0007669"/>
    <property type="project" value="TreeGrafter"/>
</dbReference>
<dbReference type="AlphaFoldDB" id="A0A4R1B224"/>
<dbReference type="SUPFAM" id="SSF47413">
    <property type="entry name" value="lambda repressor-like DNA-binding domains"/>
    <property type="match status" value="1"/>
</dbReference>
<feature type="domain" description="HTH cro/C1-type" evidence="3">
    <location>
        <begin position="14"/>
        <end position="69"/>
    </location>
</feature>
<dbReference type="InterPro" id="IPR001387">
    <property type="entry name" value="Cro/C1-type_HTH"/>
</dbReference>
<evidence type="ECO:0000256" key="1">
    <source>
        <dbReference type="ARBA" id="ARBA00023125"/>
    </source>
</evidence>
<comment type="caution">
    <text evidence="4">The sequence shown here is derived from an EMBL/GenBank/DDBJ whole genome shotgun (WGS) entry which is preliminary data.</text>
</comment>
<dbReference type="Proteomes" id="UP000295244">
    <property type="component" value="Unassembled WGS sequence"/>
</dbReference>
<keyword evidence="1" id="KW-0238">DNA-binding</keyword>
<evidence type="ECO:0000313" key="4">
    <source>
        <dbReference type="EMBL" id="TCJ11861.1"/>
    </source>
</evidence>
<feature type="region of interest" description="Disordered" evidence="2">
    <location>
        <begin position="163"/>
        <end position="193"/>
    </location>
</feature>
<dbReference type="InterPro" id="IPR050807">
    <property type="entry name" value="TransReg_Diox_bact_type"/>
</dbReference>
<dbReference type="PANTHER" id="PTHR46797:SF1">
    <property type="entry name" value="METHYLPHOSPHONATE SYNTHASE"/>
    <property type="match status" value="1"/>
</dbReference>
<reference evidence="4 5" key="1">
    <citation type="submission" date="2019-03" db="EMBL/GenBank/DDBJ databases">
        <title>Whole genome sequence of a novel Rubrobacter taiwanensis strain, isolated from Yellowstone National Park.</title>
        <authorList>
            <person name="Freed S."/>
            <person name="Ramaley R.F."/>
            <person name="Kyndt J.A."/>
        </authorList>
    </citation>
    <scope>NUCLEOTIDE SEQUENCE [LARGE SCALE GENOMIC DNA]</scope>
    <source>
        <strain evidence="4 5">Yellowstone</strain>
    </source>
</reference>